<dbReference type="Proteomes" id="UP001254075">
    <property type="component" value="Unassembled WGS sequence"/>
</dbReference>
<evidence type="ECO:0000313" key="1">
    <source>
        <dbReference type="EMBL" id="MDT7014209.1"/>
    </source>
</evidence>
<dbReference type="RefSeq" id="WP_313845017.1">
    <property type="nucleotide sequence ID" value="NZ_JAVLAM010000001.1"/>
</dbReference>
<organism evidence="1 2">
    <name type="scientific">Levilactobacillus namurensis</name>
    <dbReference type="NCBI Taxonomy" id="380393"/>
    <lineage>
        <taxon>Bacteria</taxon>
        <taxon>Bacillati</taxon>
        <taxon>Bacillota</taxon>
        <taxon>Bacilli</taxon>
        <taxon>Lactobacillales</taxon>
        <taxon>Lactobacillaceae</taxon>
        <taxon>Levilactobacillus</taxon>
    </lineage>
</organism>
<dbReference type="EMBL" id="JAVLAM010000001">
    <property type="protein sequence ID" value="MDT7014209.1"/>
    <property type="molecule type" value="Genomic_DNA"/>
</dbReference>
<name>A0AAW8W709_9LACO</name>
<gene>
    <name evidence="1" type="ORF">RI532_07295</name>
</gene>
<dbReference type="Pfam" id="PF10978">
    <property type="entry name" value="DUF2785"/>
    <property type="match status" value="1"/>
</dbReference>
<protein>
    <submittedName>
        <fullName evidence="1">DUF2785 domain-containing protein</fullName>
    </submittedName>
</protein>
<reference evidence="1" key="1">
    <citation type="submission" date="2023-08" db="EMBL/GenBank/DDBJ databases">
        <authorList>
            <person name="Page C.A."/>
            <person name="Perez-Diaz I.M."/>
        </authorList>
    </citation>
    <scope>NUCLEOTIDE SEQUENCE</scope>
    <source>
        <strain evidence="1">3.8.38</strain>
    </source>
</reference>
<accession>A0AAW8W709</accession>
<sequence length="208" mass="23178">MAPQFLTLQQALTHPDQALTPAQLTLMLANIGALDPTVRDQTIYSLFAQQFEQQTLSLDQKNRIAQHLLQNHDLFASIDGPQSPLVFLRSFTALLTALVLSDDAQTHWLTPKLRAHFFNDALTYLPRETDQRGWTVNGWADGVSHGADLLGTAWAHPAFPPDAVPTALHALTTVLLRQTQVFQFDEEPRLAMTLVMASQAHHLTIDQL</sequence>
<dbReference type="AlphaFoldDB" id="A0AAW8W709"/>
<evidence type="ECO:0000313" key="2">
    <source>
        <dbReference type="Proteomes" id="UP001254075"/>
    </source>
</evidence>
<comment type="caution">
    <text evidence="1">The sequence shown here is derived from an EMBL/GenBank/DDBJ whole genome shotgun (WGS) entry which is preliminary data.</text>
</comment>
<proteinExistence type="predicted"/>
<dbReference type="InterPro" id="IPR021247">
    <property type="entry name" value="DUF2785"/>
</dbReference>